<accession>A0A3N1KXN9</accession>
<evidence type="ECO:0000256" key="1">
    <source>
        <dbReference type="ARBA" id="ARBA00004193"/>
    </source>
</evidence>
<dbReference type="Pfam" id="PF02608">
    <property type="entry name" value="Bmp"/>
    <property type="match status" value="1"/>
</dbReference>
<keyword evidence="4 7" id="KW-0732">Signal</keyword>
<dbReference type="PANTHER" id="PTHR34296:SF2">
    <property type="entry name" value="ABC TRANSPORTER GUANOSINE-BINDING PROTEIN NUPN"/>
    <property type="match status" value="1"/>
</dbReference>
<evidence type="ECO:0000313" key="9">
    <source>
        <dbReference type="EMBL" id="ROP83350.1"/>
    </source>
</evidence>
<dbReference type="Gene3D" id="3.40.50.2300">
    <property type="match status" value="2"/>
</dbReference>
<feature type="signal peptide" evidence="7">
    <location>
        <begin position="1"/>
        <end position="19"/>
    </location>
</feature>
<dbReference type="InterPro" id="IPR028082">
    <property type="entry name" value="Peripla_BP_I"/>
</dbReference>
<dbReference type="OrthoDB" id="9784230at2"/>
<sequence length="335" mass="35164">MFRLLPALLALLLAGPASAQTPPAPRFVPAIVFDIGGKLDKGFNEAGLQGAERYKRATGTAYREVELTLESDRQAVLRQLVEDGATLIVSMGFAQVEAVTAAAKAFPNIRFAIIDGVVEAPNVRSFQFKEQEGSFLAGVLAAMSSRTGKIGFIGGVDIPIIRTFACGYAQGARHAVPAIGLLQAMAGTTPAAWLDPARGIELANRQMDDGADVIFAAAGATGFGVLQATAGRHHLAIGVDSNQNHLHPGTILTSMVKRVDVAVHQALRSAADGTWAAGTTVLGLKEGGVGVVIDEYNRALITPPLEAAMKEATDEIVAGRLEVVDYRKTGRCPVE</sequence>
<evidence type="ECO:0000256" key="4">
    <source>
        <dbReference type="ARBA" id="ARBA00022729"/>
    </source>
</evidence>
<dbReference type="AlphaFoldDB" id="A0A3N1KXN9"/>
<dbReference type="InterPro" id="IPR003760">
    <property type="entry name" value="PnrA-like"/>
</dbReference>
<dbReference type="GO" id="GO:0005886">
    <property type="term" value="C:plasma membrane"/>
    <property type="evidence" value="ECO:0007669"/>
    <property type="project" value="UniProtKB-SubCell"/>
</dbReference>
<dbReference type="RefSeq" id="WP_123694514.1">
    <property type="nucleotide sequence ID" value="NZ_RJKX01000017.1"/>
</dbReference>
<feature type="domain" description="ABC transporter substrate-binding protein PnrA-like" evidence="8">
    <location>
        <begin position="30"/>
        <end position="295"/>
    </location>
</feature>
<keyword evidence="6" id="KW-0449">Lipoprotein</keyword>
<organism evidence="9 10">
    <name type="scientific">Stella humosa</name>
    <dbReference type="NCBI Taxonomy" id="94"/>
    <lineage>
        <taxon>Bacteria</taxon>
        <taxon>Pseudomonadati</taxon>
        <taxon>Pseudomonadota</taxon>
        <taxon>Alphaproteobacteria</taxon>
        <taxon>Rhodospirillales</taxon>
        <taxon>Stellaceae</taxon>
        <taxon>Stella</taxon>
    </lineage>
</organism>
<evidence type="ECO:0000313" key="10">
    <source>
        <dbReference type="Proteomes" id="UP000278222"/>
    </source>
</evidence>
<evidence type="ECO:0000256" key="7">
    <source>
        <dbReference type="SAM" id="SignalP"/>
    </source>
</evidence>
<dbReference type="PANTHER" id="PTHR34296">
    <property type="entry name" value="TRANSCRIPTIONAL ACTIVATOR PROTEIN MED"/>
    <property type="match status" value="1"/>
</dbReference>
<evidence type="ECO:0000256" key="5">
    <source>
        <dbReference type="ARBA" id="ARBA00023136"/>
    </source>
</evidence>
<reference evidence="9 10" key="1">
    <citation type="submission" date="2018-11" db="EMBL/GenBank/DDBJ databases">
        <title>Genomic Encyclopedia of Type Strains, Phase IV (KMG-IV): sequencing the most valuable type-strain genomes for metagenomic binning, comparative biology and taxonomic classification.</title>
        <authorList>
            <person name="Goeker M."/>
        </authorList>
    </citation>
    <scope>NUCLEOTIDE SEQUENCE [LARGE SCALE GENOMIC DNA]</scope>
    <source>
        <strain evidence="9 10">DSM 5900</strain>
    </source>
</reference>
<gene>
    <name evidence="9" type="ORF">EDC65_4884</name>
</gene>
<name>A0A3N1KXN9_9PROT</name>
<comment type="caution">
    <text evidence="9">The sequence shown here is derived from an EMBL/GenBank/DDBJ whole genome shotgun (WGS) entry which is preliminary data.</text>
</comment>
<proteinExistence type="inferred from homology"/>
<dbReference type="InterPro" id="IPR050957">
    <property type="entry name" value="BMP_lipoprotein"/>
</dbReference>
<feature type="chain" id="PRO_5018209310" evidence="7">
    <location>
        <begin position="20"/>
        <end position="335"/>
    </location>
</feature>
<dbReference type="CDD" id="cd06354">
    <property type="entry name" value="PBP1_PrnA-like"/>
    <property type="match status" value="1"/>
</dbReference>
<evidence type="ECO:0000259" key="8">
    <source>
        <dbReference type="Pfam" id="PF02608"/>
    </source>
</evidence>
<comment type="subcellular location">
    <subcellularLocation>
        <location evidence="1">Cell membrane</location>
        <topology evidence="1">Lipid-anchor</topology>
    </subcellularLocation>
</comment>
<dbReference type="EMBL" id="RJKX01000017">
    <property type="protein sequence ID" value="ROP83350.1"/>
    <property type="molecule type" value="Genomic_DNA"/>
</dbReference>
<dbReference type="SUPFAM" id="SSF53822">
    <property type="entry name" value="Periplasmic binding protein-like I"/>
    <property type="match status" value="1"/>
</dbReference>
<keyword evidence="10" id="KW-1185">Reference proteome</keyword>
<keyword evidence="3" id="KW-1003">Cell membrane</keyword>
<evidence type="ECO:0000256" key="6">
    <source>
        <dbReference type="ARBA" id="ARBA00023288"/>
    </source>
</evidence>
<keyword evidence="5" id="KW-0472">Membrane</keyword>
<comment type="similarity">
    <text evidence="2">Belongs to the BMP lipoprotein family.</text>
</comment>
<evidence type="ECO:0000256" key="3">
    <source>
        <dbReference type="ARBA" id="ARBA00022475"/>
    </source>
</evidence>
<evidence type="ECO:0000256" key="2">
    <source>
        <dbReference type="ARBA" id="ARBA00008610"/>
    </source>
</evidence>
<dbReference type="Proteomes" id="UP000278222">
    <property type="component" value="Unassembled WGS sequence"/>
</dbReference>
<protein>
    <submittedName>
        <fullName evidence="9">Nucleoside-binding protein</fullName>
    </submittedName>
</protein>